<accession>A0A3P7I245</accession>
<dbReference type="EMBL" id="UYWY01020217">
    <property type="protein sequence ID" value="VDM40902.1"/>
    <property type="molecule type" value="Genomic_DNA"/>
</dbReference>
<dbReference type="CDD" id="cd20379">
    <property type="entry name" value="Tudor_dTUD-like"/>
    <property type="match status" value="1"/>
</dbReference>
<gene>
    <name evidence="2" type="ORF">TCNE_LOCUS9581</name>
</gene>
<dbReference type="Pfam" id="PF00567">
    <property type="entry name" value="TUDOR"/>
    <property type="match status" value="1"/>
</dbReference>
<sequence>MQSYVEHVGVEDGRDYVVKRSDGDDGNARWPLFFVQVGRDAQLDFIEEHLDSLESQCGLRDNELGGWRVAFEEVEQILQNRFSRFLDCTAQVVGTVCASYCAAFEGTFRAVITRIDEGGQIEVHYIDYGNYEMVGRSQLKSLDGQPELIRTMAAMAIPCVLSAMERAYMTGTDVCENSELAAAQSQISCDLDHFTLKFLRKLPDGVHIVEVVQEINVSVRNDPEHHRDN</sequence>
<evidence type="ECO:0000259" key="1">
    <source>
        <dbReference type="PROSITE" id="PS50304"/>
    </source>
</evidence>
<dbReference type="InterPro" id="IPR050621">
    <property type="entry name" value="Tudor_domain_containing"/>
</dbReference>
<dbReference type="PROSITE" id="PS50304">
    <property type="entry name" value="TUDOR"/>
    <property type="match status" value="1"/>
</dbReference>
<protein>
    <recommendedName>
        <fullName evidence="1">Tudor domain-containing protein</fullName>
    </recommendedName>
</protein>
<proteinExistence type="predicted"/>
<name>A0A3P7I245_TOXCA</name>
<organism evidence="2">
    <name type="scientific">Toxocara canis</name>
    <name type="common">Canine roundworm</name>
    <dbReference type="NCBI Taxonomy" id="6265"/>
    <lineage>
        <taxon>Eukaryota</taxon>
        <taxon>Metazoa</taxon>
        <taxon>Ecdysozoa</taxon>
        <taxon>Nematoda</taxon>
        <taxon>Chromadorea</taxon>
        <taxon>Rhabditida</taxon>
        <taxon>Spirurina</taxon>
        <taxon>Ascaridomorpha</taxon>
        <taxon>Ascaridoidea</taxon>
        <taxon>Toxocaridae</taxon>
        <taxon>Toxocara</taxon>
    </lineage>
</organism>
<dbReference type="PANTHER" id="PTHR22948">
    <property type="entry name" value="TUDOR DOMAIN CONTAINING PROTEIN"/>
    <property type="match status" value="1"/>
</dbReference>
<dbReference type="InterPro" id="IPR002999">
    <property type="entry name" value="Tudor"/>
</dbReference>
<feature type="domain" description="Tudor" evidence="1">
    <location>
        <begin position="90"/>
        <end position="149"/>
    </location>
</feature>
<evidence type="ECO:0000313" key="2">
    <source>
        <dbReference type="EMBL" id="VDM40902.1"/>
    </source>
</evidence>
<dbReference type="SMART" id="SM00333">
    <property type="entry name" value="TUDOR"/>
    <property type="match status" value="1"/>
</dbReference>
<dbReference type="SUPFAM" id="SSF63748">
    <property type="entry name" value="Tudor/PWWP/MBT"/>
    <property type="match status" value="1"/>
</dbReference>
<dbReference type="PANTHER" id="PTHR22948:SF72">
    <property type="entry name" value="TUDOR DOMAIN-CONTAINING PROTEIN"/>
    <property type="match status" value="1"/>
</dbReference>
<dbReference type="Gene3D" id="2.30.30.140">
    <property type="match status" value="1"/>
</dbReference>
<dbReference type="AlphaFoldDB" id="A0A3P7I245"/>
<reference evidence="2" key="1">
    <citation type="submission" date="2018-11" db="EMBL/GenBank/DDBJ databases">
        <authorList>
            <consortium name="Pathogen Informatics"/>
        </authorList>
    </citation>
    <scope>NUCLEOTIDE SEQUENCE [LARGE SCALE GENOMIC DNA]</scope>
</reference>